<dbReference type="AlphaFoldDB" id="A0A420W7L2"/>
<evidence type="ECO:0000256" key="1">
    <source>
        <dbReference type="SAM" id="Phobius"/>
    </source>
</evidence>
<reference evidence="2 3" key="1">
    <citation type="submission" date="2018-10" db="EMBL/GenBank/DDBJ databases">
        <title>Genomic Encyclopedia of Type Strains, Phase IV (KMG-IV): sequencing the most valuable type-strain genomes for metagenomic binning, comparative biology and taxonomic classification.</title>
        <authorList>
            <person name="Goeker M."/>
        </authorList>
    </citation>
    <scope>NUCLEOTIDE SEQUENCE [LARGE SCALE GENOMIC DNA]</scope>
    <source>
        <strain evidence="2 3">DSM 15521</strain>
    </source>
</reference>
<keyword evidence="1" id="KW-0472">Membrane</keyword>
<dbReference type="NCBIfam" id="TIGR02532">
    <property type="entry name" value="IV_pilin_GFxxxE"/>
    <property type="match status" value="1"/>
</dbReference>
<dbReference type="OrthoDB" id="15261at2"/>
<gene>
    <name evidence="2" type="ORF">C7457_0174</name>
</gene>
<keyword evidence="1" id="KW-0812">Transmembrane</keyword>
<evidence type="ECO:0000313" key="2">
    <source>
        <dbReference type="EMBL" id="RKQ63307.1"/>
    </source>
</evidence>
<dbReference type="Proteomes" id="UP000280881">
    <property type="component" value="Unassembled WGS sequence"/>
</dbReference>
<dbReference type="EMBL" id="RBIE01000001">
    <property type="protein sequence ID" value="RKQ63307.1"/>
    <property type="molecule type" value="Genomic_DNA"/>
</dbReference>
<feature type="transmembrane region" description="Helical" evidence="1">
    <location>
        <begin position="6"/>
        <end position="28"/>
    </location>
</feature>
<organism evidence="2 3">
    <name type="scientific">Thermovibrio guaymasensis</name>
    <dbReference type="NCBI Taxonomy" id="240167"/>
    <lineage>
        <taxon>Bacteria</taxon>
        <taxon>Pseudomonadati</taxon>
        <taxon>Aquificota</taxon>
        <taxon>Aquificia</taxon>
        <taxon>Desulfurobacteriales</taxon>
        <taxon>Desulfurobacteriaceae</taxon>
        <taxon>Thermovibrio</taxon>
    </lineage>
</organism>
<name>A0A420W7L2_9BACT</name>
<comment type="caution">
    <text evidence="2">The sequence shown here is derived from an EMBL/GenBank/DDBJ whole genome shotgun (WGS) entry which is preliminary data.</text>
</comment>
<dbReference type="InterPro" id="IPR012902">
    <property type="entry name" value="N_methyl_site"/>
</dbReference>
<keyword evidence="3" id="KW-1185">Reference proteome</keyword>
<dbReference type="Pfam" id="PF07963">
    <property type="entry name" value="N_methyl"/>
    <property type="match status" value="1"/>
</dbReference>
<evidence type="ECO:0000313" key="3">
    <source>
        <dbReference type="Proteomes" id="UP000280881"/>
    </source>
</evidence>
<keyword evidence="1" id="KW-1133">Transmembrane helix</keyword>
<proteinExistence type="predicted"/>
<sequence>MIRSGFTLIEVLVAVAVLGFSFGAFLVLSGRTVQSTDELLKTTLSTVAAHNCLNEAVYGGKNFNGKSVELYNYKISISQDFEELMGYRVVKLGAGTEDRGVLVELYEVR</sequence>
<protein>
    <submittedName>
        <fullName evidence="2">General secretion pathway protein I</fullName>
    </submittedName>
</protein>
<accession>A0A420W7L2</accession>
<dbReference type="RefSeq" id="WP_121169535.1">
    <property type="nucleotide sequence ID" value="NZ_RBIE01000001.1"/>
</dbReference>